<keyword evidence="2" id="KW-1185">Reference proteome</keyword>
<evidence type="ECO:0000313" key="2">
    <source>
        <dbReference type="Proteomes" id="UP000199440"/>
    </source>
</evidence>
<dbReference type="AlphaFoldDB" id="A0A1G9T3T9"/>
<dbReference type="SUPFAM" id="SSF160574">
    <property type="entry name" value="BT0923-like"/>
    <property type="match status" value="1"/>
</dbReference>
<dbReference type="EMBL" id="FNGV01000008">
    <property type="protein sequence ID" value="SDM42277.1"/>
    <property type="molecule type" value="Genomic_DNA"/>
</dbReference>
<accession>A0A1G9T3T9</accession>
<dbReference type="RefSeq" id="WP_089891783.1">
    <property type="nucleotide sequence ID" value="NZ_FNGV01000008.1"/>
</dbReference>
<dbReference type="OrthoDB" id="668160at2"/>
<name>A0A1G9T3T9_9FLAO</name>
<sequence>MRTTTVCLLAIGTFYFGSAQTEDCMRTIHIEGVEVIAQNAEYLKNIQDHNTPRPVKALEYRVAKYNIDKDSRFAENLDLYEIVFKDDTNGNGYIRAQFDNAGKVVSAHEKFDAITPPFEVRNTIFKEHPGWDLYSSSYEVSYSYGKEPKKHYKVKLRKDRSKKNLKLDAQGNYLN</sequence>
<reference evidence="1 2" key="1">
    <citation type="submission" date="2016-10" db="EMBL/GenBank/DDBJ databases">
        <authorList>
            <person name="de Groot N.N."/>
        </authorList>
    </citation>
    <scope>NUCLEOTIDE SEQUENCE [LARGE SCALE GENOMIC DNA]</scope>
    <source>
        <strain evidence="1 2">DSM 19886</strain>
    </source>
</reference>
<protein>
    <submittedName>
        <fullName evidence="1">Uncharacterized protein</fullName>
    </submittedName>
</protein>
<gene>
    <name evidence="1" type="ORF">SAMN04488514_108207</name>
</gene>
<organism evidence="1 2">
    <name type="scientific">Kriegella aquimaris</name>
    <dbReference type="NCBI Taxonomy" id="192904"/>
    <lineage>
        <taxon>Bacteria</taxon>
        <taxon>Pseudomonadati</taxon>
        <taxon>Bacteroidota</taxon>
        <taxon>Flavobacteriia</taxon>
        <taxon>Flavobacteriales</taxon>
        <taxon>Flavobacteriaceae</taxon>
        <taxon>Kriegella</taxon>
    </lineage>
</organism>
<evidence type="ECO:0000313" key="1">
    <source>
        <dbReference type="EMBL" id="SDM42277.1"/>
    </source>
</evidence>
<dbReference type="Proteomes" id="UP000199440">
    <property type="component" value="Unassembled WGS sequence"/>
</dbReference>
<proteinExistence type="predicted"/>